<dbReference type="Proteomes" id="UP000077659">
    <property type="component" value="Unassembled WGS sequence"/>
</dbReference>
<dbReference type="STRING" id="1843580.A7D17_21825"/>
<comment type="caution">
    <text evidence="1">The sequence shown here is derived from an EMBL/GenBank/DDBJ whole genome shotgun (WGS) entry which is preliminary data.</text>
</comment>
<evidence type="ECO:0000313" key="2">
    <source>
        <dbReference type="Proteomes" id="UP000077659"/>
    </source>
</evidence>
<proteinExistence type="predicted"/>
<organism evidence="1 2">
    <name type="scientific">Xanthomonas floridensis</name>
    <dbReference type="NCBI Taxonomy" id="1843580"/>
    <lineage>
        <taxon>Bacteria</taxon>
        <taxon>Pseudomonadati</taxon>
        <taxon>Pseudomonadota</taxon>
        <taxon>Gammaproteobacteria</taxon>
        <taxon>Lysobacterales</taxon>
        <taxon>Lysobacteraceae</taxon>
        <taxon>Xanthomonas</taxon>
    </lineage>
</organism>
<accession>A0A1A9M8Q3</accession>
<protein>
    <submittedName>
        <fullName evidence="1">Uncharacterized protein</fullName>
    </submittedName>
</protein>
<dbReference type="AlphaFoldDB" id="A0A1A9M8Q3"/>
<name>A0A1A9M8Q3_9XANT</name>
<sequence>MVPLSSFSRTGRGAWAQLDAAGREAAVEHAASNGRAFGLVCAR</sequence>
<evidence type="ECO:0000313" key="1">
    <source>
        <dbReference type="EMBL" id="OAG66439.1"/>
    </source>
</evidence>
<gene>
    <name evidence="1" type="ORF">A7D17_21825</name>
</gene>
<reference evidence="1 2" key="1">
    <citation type="submission" date="2016-05" db="EMBL/GenBank/DDBJ databases">
        <title>Pathogenic, phenotypic and molecular characterisation of Xanthomonas nasturtii sp. nov. and Xanthomonas floridensis sp. nov., new species of Xanthomonas associated with watercress production in Florida.</title>
        <authorList>
            <person name="Vicente J.G."/>
            <person name="Rothwell S."/>
            <person name="Holub E.B."/>
            <person name="Studholme D.J."/>
        </authorList>
    </citation>
    <scope>NUCLEOTIDE SEQUENCE [LARGE SCALE GENOMIC DNA]</scope>
    <source>
        <strain evidence="1 2">WHRI 8848</strain>
    </source>
</reference>
<dbReference type="EMBL" id="LXNG01000032">
    <property type="protein sequence ID" value="OAG66439.1"/>
    <property type="molecule type" value="Genomic_DNA"/>
</dbReference>